<organism evidence="13 14">
    <name type="scientific">Stieleria varia</name>
    <dbReference type="NCBI Taxonomy" id="2528005"/>
    <lineage>
        <taxon>Bacteria</taxon>
        <taxon>Pseudomonadati</taxon>
        <taxon>Planctomycetota</taxon>
        <taxon>Planctomycetia</taxon>
        <taxon>Pirellulales</taxon>
        <taxon>Pirellulaceae</taxon>
        <taxon>Stieleria</taxon>
    </lineage>
</organism>
<evidence type="ECO:0000256" key="10">
    <source>
        <dbReference type="SAM" id="MobiDB-lite"/>
    </source>
</evidence>
<evidence type="ECO:0000256" key="1">
    <source>
        <dbReference type="ARBA" id="ARBA00004141"/>
    </source>
</evidence>
<comment type="caution">
    <text evidence="13">The sequence shown here is derived from an EMBL/GenBank/DDBJ whole genome shotgun (WGS) entry which is preliminary data.</text>
</comment>
<evidence type="ECO:0000256" key="8">
    <source>
        <dbReference type="ARBA" id="ARBA00023157"/>
    </source>
</evidence>
<sequence length="518" mass="57703">MTEHSHKMTGPRGATRPLMETEMPPNGEHSKHEDHHEMSHDDRLSKLQMHHKQTLWIYWTLPLLGIWLLAAPFQFGYGNPSLWVDPSGGRGPWFADQPTVELQQWRAWLMTTSDFVSGVLLIVLGWRSLTPNRPRSVWACCFVGVWLTFAPILFWAPTAAAYLNDSLVGILVMALTILVPGMPNMIMYMKHGNATPPGWSYNPSNWPQRSIMIATGFAGFIVSRYLAMFQLGYIDYVWDPFFGFQEGTAKVLNSQLSHRWPISDAGLGTISYTFEFLMGYMGSPSRWRTMPWMVAFFGVLVIPLGLVHIILMISQPVIVHHWCTLCLLAALIMLPMLPLEVDEVVAMCQHVRQAKQRGDRNGSFWAIFWKGGDAAGCTHDDPAPAIMEFPSKPGQVFKASLWGMSFPWTLVTTSGLGVVVMCLPNWFAIDIHSTTADIGHLGGALIVTVSVICMGEVVRIGRYLNLLLAAAIGLGPWLAHAGTGYCVTLSLLAAIIFALSIPRGVKTQTYGNWDVFVR</sequence>
<keyword evidence="5 11" id="KW-1133">Transmembrane helix</keyword>
<feature type="transmembrane region" description="Helical" evidence="11">
    <location>
        <begin position="438"/>
        <end position="457"/>
    </location>
</feature>
<evidence type="ECO:0000256" key="6">
    <source>
        <dbReference type="ARBA" id="ARBA00023002"/>
    </source>
</evidence>
<keyword evidence="7 11" id="KW-0472">Membrane</keyword>
<dbReference type="GO" id="GO:0048038">
    <property type="term" value="F:quinone binding"/>
    <property type="evidence" value="ECO:0007669"/>
    <property type="project" value="UniProtKB-KW"/>
</dbReference>
<dbReference type="CDD" id="cd12919">
    <property type="entry name" value="VKOR_2"/>
    <property type="match status" value="1"/>
</dbReference>
<dbReference type="InterPro" id="IPR012932">
    <property type="entry name" value="VKOR"/>
</dbReference>
<evidence type="ECO:0000256" key="7">
    <source>
        <dbReference type="ARBA" id="ARBA00023136"/>
    </source>
</evidence>
<accession>A0A5C6B3H7</accession>
<keyword evidence="9" id="KW-0676">Redox-active center</keyword>
<name>A0A5C6B3H7_9BACT</name>
<keyword evidence="4" id="KW-0874">Quinone</keyword>
<dbReference type="Proteomes" id="UP000320176">
    <property type="component" value="Unassembled WGS sequence"/>
</dbReference>
<feature type="region of interest" description="Disordered" evidence="10">
    <location>
        <begin position="1"/>
        <end position="41"/>
    </location>
</feature>
<evidence type="ECO:0000256" key="4">
    <source>
        <dbReference type="ARBA" id="ARBA00022719"/>
    </source>
</evidence>
<gene>
    <name evidence="13" type="ORF">Pla52n_15410</name>
</gene>
<keyword evidence="6" id="KW-0560">Oxidoreductase</keyword>
<comment type="subcellular location">
    <subcellularLocation>
        <location evidence="1">Membrane</location>
        <topology evidence="1">Multi-pass membrane protein</topology>
    </subcellularLocation>
</comment>
<keyword evidence="8" id="KW-1015">Disulfide bond</keyword>
<evidence type="ECO:0000256" key="3">
    <source>
        <dbReference type="ARBA" id="ARBA00022692"/>
    </source>
</evidence>
<dbReference type="InterPro" id="IPR038354">
    <property type="entry name" value="VKOR_sf"/>
</dbReference>
<evidence type="ECO:0000259" key="12">
    <source>
        <dbReference type="Pfam" id="PF07884"/>
    </source>
</evidence>
<comment type="similarity">
    <text evidence="2">Belongs to the VKOR family.</text>
</comment>
<dbReference type="AlphaFoldDB" id="A0A5C6B3H7"/>
<evidence type="ECO:0000256" key="5">
    <source>
        <dbReference type="ARBA" id="ARBA00022989"/>
    </source>
</evidence>
<feature type="transmembrane region" description="Helical" evidence="11">
    <location>
        <begin position="168"/>
        <end position="189"/>
    </location>
</feature>
<feature type="transmembrane region" description="Helical" evidence="11">
    <location>
        <begin position="55"/>
        <end position="77"/>
    </location>
</feature>
<feature type="domain" description="Vitamin K epoxide reductase" evidence="12">
    <location>
        <begin position="211"/>
        <end position="339"/>
    </location>
</feature>
<evidence type="ECO:0000256" key="11">
    <source>
        <dbReference type="SAM" id="Phobius"/>
    </source>
</evidence>
<dbReference type="GO" id="GO:0016491">
    <property type="term" value="F:oxidoreductase activity"/>
    <property type="evidence" value="ECO:0007669"/>
    <property type="project" value="UniProtKB-KW"/>
</dbReference>
<proteinExistence type="inferred from homology"/>
<feature type="transmembrane region" description="Helical" evidence="11">
    <location>
        <begin position="210"/>
        <end position="234"/>
    </location>
</feature>
<keyword evidence="3 11" id="KW-0812">Transmembrane</keyword>
<dbReference type="Gene3D" id="1.20.1440.130">
    <property type="entry name" value="VKOR domain"/>
    <property type="match status" value="1"/>
</dbReference>
<dbReference type="EMBL" id="SJPN01000002">
    <property type="protein sequence ID" value="TWU05826.1"/>
    <property type="molecule type" value="Genomic_DNA"/>
</dbReference>
<feature type="transmembrane region" description="Helical" evidence="11">
    <location>
        <begin position="318"/>
        <end position="337"/>
    </location>
</feature>
<dbReference type="OrthoDB" id="9814124at2"/>
<evidence type="ECO:0000313" key="14">
    <source>
        <dbReference type="Proteomes" id="UP000320176"/>
    </source>
</evidence>
<evidence type="ECO:0000256" key="2">
    <source>
        <dbReference type="ARBA" id="ARBA00006214"/>
    </source>
</evidence>
<evidence type="ECO:0000313" key="13">
    <source>
        <dbReference type="EMBL" id="TWU05826.1"/>
    </source>
</evidence>
<feature type="transmembrane region" description="Helical" evidence="11">
    <location>
        <begin position="290"/>
        <end position="311"/>
    </location>
</feature>
<dbReference type="Pfam" id="PF07884">
    <property type="entry name" value="VKOR"/>
    <property type="match status" value="1"/>
</dbReference>
<feature type="transmembrane region" description="Helical" evidence="11">
    <location>
        <begin position="105"/>
        <end position="124"/>
    </location>
</feature>
<protein>
    <submittedName>
        <fullName evidence="13">Vitamin K epoxide reductase family protein</fullName>
    </submittedName>
</protein>
<dbReference type="GO" id="GO:0016020">
    <property type="term" value="C:membrane"/>
    <property type="evidence" value="ECO:0007669"/>
    <property type="project" value="UniProtKB-SubCell"/>
</dbReference>
<dbReference type="RefSeq" id="WP_146519017.1">
    <property type="nucleotide sequence ID" value="NZ_CP151726.1"/>
</dbReference>
<feature type="transmembrane region" description="Helical" evidence="11">
    <location>
        <begin position="406"/>
        <end position="426"/>
    </location>
</feature>
<feature type="compositionally biased region" description="Basic and acidic residues" evidence="10">
    <location>
        <begin position="28"/>
        <end position="41"/>
    </location>
</feature>
<reference evidence="13 14" key="1">
    <citation type="submission" date="2019-02" db="EMBL/GenBank/DDBJ databases">
        <title>Deep-cultivation of Planctomycetes and their phenomic and genomic characterization uncovers novel biology.</title>
        <authorList>
            <person name="Wiegand S."/>
            <person name="Jogler M."/>
            <person name="Boedeker C."/>
            <person name="Pinto D."/>
            <person name="Vollmers J."/>
            <person name="Rivas-Marin E."/>
            <person name="Kohn T."/>
            <person name="Peeters S.H."/>
            <person name="Heuer A."/>
            <person name="Rast P."/>
            <person name="Oberbeckmann S."/>
            <person name="Bunk B."/>
            <person name="Jeske O."/>
            <person name="Meyerdierks A."/>
            <person name="Storesund J.E."/>
            <person name="Kallscheuer N."/>
            <person name="Luecker S."/>
            <person name="Lage O.M."/>
            <person name="Pohl T."/>
            <person name="Merkel B.J."/>
            <person name="Hornburger P."/>
            <person name="Mueller R.-W."/>
            <person name="Bruemmer F."/>
            <person name="Labrenz M."/>
            <person name="Spormann A.M."/>
            <person name="Op Den Camp H."/>
            <person name="Overmann J."/>
            <person name="Amann R."/>
            <person name="Jetten M.S.M."/>
            <person name="Mascher T."/>
            <person name="Medema M.H."/>
            <person name="Devos D.P."/>
            <person name="Kaster A.-K."/>
            <person name="Ovreas L."/>
            <person name="Rohde M."/>
            <person name="Galperin M.Y."/>
            <person name="Jogler C."/>
        </authorList>
    </citation>
    <scope>NUCLEOTIDE SEQUENCE [LARGE SCALE GENOMIC DNA]</scope>
    <source>
        <strain evidence="13 14">Pla52n</strain>
    </source>
</reference>
<keyword evidence="14" id="KW-1185">Reference proteome</keyword>
<feature type="transmembrane region" description="Helical" evidence="11">
    <location>
        <begin position="136"/>
        <end position="156"/>
    </location>
</feature>
<evidence type="ECO:0000256" key="9">
    <source>
        <dbReference type="ARBA" id="ARBA00023284"/>
    </source>
</evidence>
<feature type="transmembrane region" description="Helical" evidence="11">
    <location>
        <begin position="477"/>
        <end position="499"/>
    </location>
</feature>